<accession>M7SB63</accession>
<keyword evidence="3" id="KW-1185">Reference proteome</keyword>
<reference evidence="3" key="1">
    <citation type="journal article" date="2013" name="Genome Announc.">
        <title>Draft genome sequence of the grapevine dieback fungus Eutypa lata UCR-EL1.</title>
        <authorList>
            <person name="Blanco-Ulate B."/>
            <person name="Rolshausen P.E."/>
            <person name="Cantu D."/>
        </authorList>
    </citation>
    <scope>NUCLEOTIDE SEQUENCE [LARGE SCALE GENOMIC DNA]</scope>
    <source>
        <strain evidence="3">UCR-EL1</strain>
    </source>
</reference>
<feature type="compositionally biased region" description="Basic and acidic residues" evidence="1">
    <location>
        <begin position="337"/>
        <end position="348"/>
    </location>
</feature>
<evidence type="ECO:0000313" key="3">
    <source>
        <dbReference type="Proteomes" id="UP000012174"/>
    </source>
</evidence>
<dbReference type="Proteomes" id="UP000012174">
    <property type="component" value="Unassembled WGS sequence"/>
</dbReference>
<feature type="compositionally biased region" description="Basic and acidic residues" evidence="1">
    <location>
        <begin position="307"/>
        <end position="320"/>
    </location>
</feature>
<dbReference type="OrthoDB" id="5168282at2759"/>
<dbReference type="EMBL" id="KB707231">
    <property type="protein sequence ID" value="EMR63424.1"/>
    <property type="molecule type" value="Genomic_DNA"/>
</dbReference>
<protein>
    <submittedName>
        <fullName evidence="2">Uncharacterized protein</fullName>
    </submittedName>
</protein>
<feature type="region of interest" description="Disordered" evidence="1">
    <location>
        <begin position="152"/>
        <end position="400"/>
    </location>
</feature>
<evidence type="ECO:0000256" key="1">
    <source>
        <dbReference type="SAM" id="MobiDB-lite"/>
    </source>
</evidence>
<proteinExistence type="predicted"/>
<sequence>MCDGDVTTLTCGHTLVCIRKPCERAQETRRTCSRPTGGSHTTLSDTCAMCDPDFVTSMVGRKYQAREAKLHEELAAAVKARRVNEAGRLQDELESLRQRTHSALGAARQRSAGLTFGGDVEFPSAPGGPRGDSVPGYTSRWVGGKCVWEVEKERGGTGRPVVPWRKSSVSKTPREDGVEFLNKALEEERRRQGVAAPEEKKEKKKARRESGANGDDDDESRDGKPLWWHQFGPVKSPRAAESAMPRYTGSPVVVAEQQPPHPLRHKRKVASWLPTEEEMNGLAAQLSDDMSLQAKEPQRQRRQSRQLSRDDRKGESEKLPPRQQQQAAESSGSAARYNEENYYRRDSFSARYQQQLKQQAAAATAAREQQQGDDVDIWLSEADRKGKARKSRRSSRAVNH</sequence>
<feature type="compositionally biased region" description="Basic residues" evidence="1">
    <location>
        <begin position="386"/>
        <end position="400"/>
    </location>
</feature>
<dbReference type="KEGG" id="ela:UCREL1_9638"/>
<feature type="compositionally biased region" description="Low complexity" evidence="1">
    <location>
        <begin position="323"/>
        <end position="335"/>
    </location>
</feature>
<name>M7SB63_EUTLA</name>
<feature type="compositionally biased region" description="Low complexity" evidence="1">
    <location>
        <begin position="353"/>
        <end position="369"/>
    </location>
</feature>
<feature type="compositionally biased region" description="Basic and acidic residues" evidence="1">
    <location>
        <begin position="184"/>
        <end position="201"/>
    </location>
</feature>
<gene>
    <name evidence="2" type="ORF">UCREL1_9638</name>
</gene>
<organism evidence="2 3">
    <name type="scientific">Eutypa lata (strain UCR-EL1)</name>
    <name type="common">Grapevine dieback disease fungus</name>
    <name type="synonym">Eutypa armeniacae</name>
    <dbReference type="NCBI Taxonomy" id="1287681"/>
    <lineage>
        <taxon>Eukaryota</taxon>
        <taxon>Fungi</taxon>
        <taxon>Dikarya</taxon>
        <taxon>Ascomycota</taxon>
        <taxon>Pezizomycotina</taxon>
        <taxon>Sordariomycetes</taxon>
        <taxon>Xylariomycetidae</taxon>
        <taxon>Xylariales</taxon>
        <taxon>Diatrypaceae</taxon>
        <taxon>Eutypa</taxon>
    </lineage>
</organism>
<dbReference type="AlphaFoldDB" id="M7SB63"/>
<dbReference type="HOGENOM" id="CLU_688933_0_0_1"/>
<evidence type="ECO:0000313" key="2">
    <source>
        <dbReference type="EMBL" id="EMR63424.1"/>
    </source>
</evidence>